<dbReference type="Pfam" id="PF02448">
    <property type="entry name" value="L71"/>
    <property type="match status" value="1"/>
</dbReference>
<evidence type="ECO:0000313" key="3">
    <source>
        <dbReference type="RefSeq" id="XP_023167698.1"/>
    </source>
</evidence>
<dbReference type="KEGG" id="dhe:111597306"/>
<organism evidence="2 3">
    <name type="scientific">Drosophila hydei</name>
    <name type="common">Fruit fly</name>
    <dbReference type="NCBI Taxonomy" id="7224"/>
    <lineage>
        <taxon>Eukaryota</taxon>
        <taxon>Metazoa</taxon>
        <taxon>Ecdysozoa</taxon>
        <taxon>Arthropoda</taxon>
        <taxon>Hexapoda</taxon>
        <taxon>Insecta</taxon>
        <taxon>Pterygota</taxon>
        <taxon>Neoptera</taxon>
        <taxon>Endopterygota</taxon>
        <taxon>Diptera</taxon>
        <taxon>Brachycera</taxon>
        <taxon>Muscomorpha</taxon>
        <taxon>Ephydroidea</taxon>
        <taxon>Drosophilidae</taxon>
        <taxon>Drosophila</taxon>
    </lineage>
</organism>
<dbReference type="Proteomes" id="UP000504633">
    <property type="component" value="Unplaced"/>
</dbReference>
<reference evidence="3" key="1">
    <citation type="submission" date="2025-08" db="UniProtKB">
        <authorList>
            <consortium name="RefSeq"/>
        </authorList>
    </citation>
    <scope>IDENTIFICATION</scope>
    <source>
        <strain evidence="3">15085-1641.00</strain>
        <tissue evidence="3">Whole body</tissue>
    </source>
</reference>
<accession>A0A6J1LNY5</accession>
<evidence type="ECO:0000256" key="1">
    <source>
        <dbReference type="SAM" id="SignalP"/>
    </source>
</evidence>
<keyword evidence="2" id="KW-1185">Reference proteome</keyword>
<feature type="chain" id="PRO_5026917596" evidence="1">
    <location>
        <begin position="21"/>
        <end position="94"/>
    </location>
</feature>
<protein>
    <submittedName>
        <fullName evidence="3">Uncharacterized protein LOC111597306</fullName>
    </submittedName>
</protein>
<dbReference type="OMA" id="RYIWKNQ"/>
<dbReference type="CTD" id="39700"/>
<dbReference type="OrthoDB" id="7832929at2759"/>
<gene>
    <name evidence="3" type="primary">LOC111597306</name>
</gene>
<dbReference type="AlphaFoldDB" id="A0A6J1LNY5"/>
<sequence length="94" mass="11024">MQIQIILAFLLIACFMGINSQRTDCDKIYKACVSCRNSKMNTTELNNLCRKQIRDVIWRNQTQCDLQRISCRNPCQKLNCRNIAKEAKMPPRRT</sequence>
<keyword evidence="1" id="KW-0732">Signal</keyword>
<proteinExistence type="predicted"/>
<name>A0A6J1LNY5_DROHY</name>
<evidence type="ECO:0000313" key="2">
    <source>
        <dbReference type="Proteomes" id="UP000504633"/>
    </source>
</evidence>
<feature type="signal peptide" evidence="1">
    <location>
        <begin position="1"/>
        <end position="20"/>
    </location>
</feature>
<dbReference type="InterPro" id="IPR003475">
    <property type="entry name" value="Insect_Unk"/>
</dbReference>
<dbReference type="GeneID" id="111597306"/>
<dbReference type="RefSeq" id="XP_023167698.1">
    <property type="nucleotide sequence ID" value="XM_023311930.2"/>
</dbReference>